<evidence type="ECO:0000256" key="2">
    <source>
        <dbReference type="ARBA" id="ARBA00004173"/>
    </source>
</evidence>
<evidence type="ECO:0000256" key="6">
    <source>
        <dbReference type="ARBA" id="ARBA00023002"/>
    </source>
</evidence>
<evidence type="ECO:0000256" key="5">
    <source>
        <dbReference type="ARBA" id="ARBA00022958"/>
    </source>
</evidence>
<dbReference type="EMBL" id="HBGH01012895">
    <property type="protein sequence ID" value="CAD9235137.1"/>
    <property type="molecule type" value="Transcribed_RNA"/>
</dbReference>
<keyword evidence="7 10" id="KW-0786">Thiamine pyrophosphate</keyword>
<dbReference type="InterPro" id="IPR005475">
    <property type="entry name" value="Transketolase-like_Pyr-bd"/>
</dbReference>
<dbReference type="GO" id="GO:0005739">
    <property type="term" value="C:mitochondrion"/>
    <property type="evidence" value="ECO:0007669"/>
    <property type="project" value="UniProtKB-SubCell"/>
</dbReference>
<accession>A0A7S1TFI8</accession>
<dbReference type="Gene3D" id="3.40.50.970">
    <property type="match status" value="1"/>
</dbReference>
<gene>
    <name evidence="12" type="ORF">CCAE0312_LOCUS7228</name>
</gene>
<keyword evidence="3" id="KW-0479">Metal-binding</keyword>
<dbReference type="GO" id="GO:0004739">
    <property type="term" value="F:pyruvate dehydrogenase (acetyl-transferring) activity"/>
    <property type="evidence" value="ECO:0007669"/>
    <property type="project" value="UniProtKB-UniRule"/>
</dbReference>
<dbReference type="GO" id="GO:0046872">
    <property type="term" value="F:metal ion binding"/>
    <property type="evidence" value="ECO:0007669"/>
    <property type="project" value="UniProtKB-KW"/>
</dbReference>
<evidence type="ECO:0000256" key="8">
    <source>
        <dbReference type="ARBA" id="ARBA00023128"/>
    </source>
</evidence>
<evidence type="ECO:0000256" key="10">
    <source>
        <dbReference type="RuleBase" id="RU364074"/>
    </source>
</evidence>
<keyword evidence="9 10" id="KW-0670">Pyruvate</keyword>
<comment type="cofactor">
    <cofactor evidence="1 10">
        <name>thiamine diphosphate</name>
        <dbReference type="ChEBI" id="CHEBI:58937"/>
    </cofactor>
</comment>
<keyword evidence="5" id="KW-0630">Potassium</keyword>
<proteinExistence type="predicted"/>
<evidence type="ECO:0000256" key="7">
    <source>
        <dbReference type="ARBA" id="ARBA00023052"/>
    </source>
</evidence>
<dbReference type="FunFam" id="3.40.50.920:FF:000001">
    <property type="entry name" value="Pyruvate dehydrogenase E1 beta subunit"/>
    <property type="match status" value="1"/>
</dbReference>
<dbReference type="PANTHER" id="PTHR11624:SF96">
    <property type="entry name" value="PYRUVATE DEHYDROGENASE E1 COMPONENT SUBUNIT BETA, MITOCHONDRIAL"/>
    <property type="match status" value="1"/>
</dbReference>
<evidence type="ECO:0000313" key="12">
    <source>
        <dbReference type="EMBL" id="CAD9235137.1"/>
    </source>
</evidence>
<feature type="domain" description="Transketolase-like pyrimidine-binding" evidence="11">
    <location>
        <begin position="30"/>
        <end position="205"/>
    </location>
</feature>
<dbReference type="InterPro" id="IPR033248">
    <property type="entry name" value="Transketolase_C"/>
</dbReference>
<sequence length="360" mass="39090">MLGRGSIWSGVRRVRRGVLERVGGWRGLSITVRDALNGALDDEIGRDDRVFLIGEEVGEYQGAYKISRGLLEKYGSKRIVDTPITEAGFTGLAVGAAFMGLRPICEFMTFNFSLQAIDHIVNSAAKHLYMSAGEITCPIVFRGPNGAAAGVAAQHSQDFSAWYSSIPGLKVLAPYDAEDARGLLKAAVRDDNPVVFLEHEMMYGTSFEVDDKDISNPDFVLPIGKAKIMRHGTHITLVAHSRQVGTCLLAAKQLAEEGIEAEVVNLRTLRPMDVGTIIQSVKKTNRLVTVEEGWPQNGVGSEICAQVMERGGFDYLDAPVLRVTGADVPTPYALPLEKLTFPQVEDVVITARKTVEGATS</sequence>
<dbReference type="PANTHER" id="PTHR11624">
    <property type="entry name" value="DEHYDROGENASE RELATED"/>
    <property type="match status" value="1"/>
</dbReference>
<evidence type="ECO:0000259" key="11">
    <source>
        <dbReference type="SMART" id="SM00861"/>
    </source>
</evidence>
<keyword evidence="6 10" id="KW-0560">Oxidoreductase</keyword>
<evidence type="ECO:0000256" key="1">
    <source>
        <dbReference type="ARBA" id="ARBA00001964"/>
    </source>
</evidence>
<dbReference type="Pfam" id="PF02779">
    <property type="entry name" value="Transket_pyr"/>
    <property type="match status" value="1"/>
</dbReference>
<keyword evidence="8" id="KW-0496">Mitochondrion</keyword>
<dbReference type="CDD" id="cd07036">
    <property type="entry name" value="TPP_PYR_E1-PDHc-beta_like"/>
    <property type="match status" value="1"/>
</dbReference>
<dbReference type="FunFam" id="3.40.50.970:FF:000006">
    <property type="entry name" value="Pyruvate dehydrogenase E1 component subunit beta"/>
    <property type="match status" value="1"/>
</dbReference>
<dbReference type="AlphaFoldDB" id="A0A7S1TFI8"/>
<dbReference type="GO" id="GO:0006086">
    <property type="term" value="P:pyruvate decarboxylation to acetyl-CoA"/>
    <property type="evidence" value="ECO:0007669"/>
    <property type="project" value="InterPro"/>
</dbReference>
<dbReference type="InterPro" id="IPR027110">
    <property type="entry name" value="PDHB_mito-type"/>
</dbReference>
<comment type="catalytic activity">
    <reaction evidence="10">
        <text>N(6)-[(R)-lipoyl]-L-lysyl-[protein] + pyruvate + H(+) = N(6)-[(R)-S(8)-acetyldihydrolipoyl]-L-lysyl-[protein] + CO2</text>
        <dbReference type="Rhea" id="RHEA:19189"/>
        <dbReference type="Rhea" id="RHEA-COMP:10474"/>
        <dbReference type="Rhea" id="RHEA-COMP:10478"/>
        <dbReference type="ChEBI" id="CHEBI:15361"/>
        <dbReference type="ChEBI" id="CHEBI:15378"/>
        <dbReference type="ChEBI" id="CHEBI:16526"/>
        <dbReference type="ChEBI" id="CHEBI:83099"/>
        <dbReference type="ChEBI" id="CHEBI:83111"/>
        <dbReference type="EC" id="1.2.4.1"/>
    </reaction>
</comment>
<evidence type="ECO:0000256" key="4">
    <source>
        <dbReference type="ARBA" id="ARBA00022946"/>
    </source>
</evidence>
<dbReference type="InterPro" id="IPR009014">
    <property type="entry name" value="Transketo_C/PFOR_II"/>
</dbReference>
<evidence type="ECO:0000256" key="3">
    <source>
        <dbReference type="ARBA" id="ARBA00022723"/>
    </source>
</evidence>
<keyword evidence="4" id="KW-0809">Transit peptide</keyword>
<dbReference type="Gene3D" id="3.40.50.920">
    <property type="match status" value="1"/>
</dbReference>
<dbReference type="SUPFAM" id="SSF52922">
    <property type="entry name" value="TK C-terminal domain-like"/>
    <property type="match status" value="1"/>
</dbReference>
<dbReference type="SUPFAM" id="SSF52518">
    <property type="entry name" value="Thiamin diphosphate-binding fold (THDP-binding)"/>
    <property type="match status" value="1"/>
</dbReference>
<protein>
    <recommendedName>
        <fullName evidence="10">Pyruvate dehydrogenase E1 component subunit beta</fullName>
        <ecNumber evidence="10">1.2.4.1</ecNumber>
    </recommendedName>
</protein>
<name>A0A7S1TFI8_9RHOD</name>
<comment type="function">
    <text evidence="10">The pyruvate dehydrogenase complex catalyzes the overall conversion of pyruvate to acetyl-CoA and CO2.</text>
</comment>
<comment type="subcellular location">
    <subcellularLocation>
        <location evidence="2">Mitochondrion</location>
    </subcellularLocation>
</comment>
<dbReference type="InterPro" id="IPR029061">
    <property type="entry name" value="THDP-binding"/>
</dbReference>
<dbReference type="EC" id="1.2.4.1" evidence="10"/>
<organism evidence="12">
    <name type="scientific">Compsopogon caeruleus</name>
    <dbReference type="NCBI Taxonomy" id="31354"/>
    <lineage>
        <taxon>Eukaryota</taxon>
        <taxon>Rhodophyta</taxon>
        <taxon>Compsopogonophyceae</taxon>
        <taxon>Compsopogonales</taxon>
        <taxon>Compsopogonaceae</taxon>
        <taxon>Compsopogon</taxon>
    </lineage>
</organism>
<dbReference type="SMART" id="SM00861">
    <property type="entry name" value="Transket_pyr"/>
    <property type="match status" value="1"/>
</dbReference>
<dbReference type="Pfam" id="PF02780">
    <property type="entry name" value="Transketolase_C"/>
    <property type="match status" value="1"/>
</dbReference>
<reference evidence="12" key="1">
    <citation type="submission" date="2021-01" db="EMBL/GenBank/DDBJ databases">
        <authorList>
            <person name="Corre E."/>
            <person name="Pelletier E."/>
            <person name="Niang G."/>
            <person name="Scheremetjew M."/>
            <person name="Finn R."/>
            <person name="Kale V."/>
            <person name="Holt S."/>
            <person name="Cochrane G."/>
            <person name="Meng A."/>
            <person name="Brown T."/>
            <person name="Cohen L."/>
        </authorList>
    </citation>
    <scope>NUCLEOTIDE SEQUENCE</scope>
    <source>
        <strain evidence="12">SAG 36.94</strain>
    </source>
</reference>
<evidence type="ECO:0000256" key="9">
    <source>
        <dbReference type="ARBA" id="ARBA00023317"/>
    </source>
</evidence>
<dbReference type="NCBIfam" id="NF008854">
    <property type="entry name" value="PRK11892.1"/>
    <property type="match status" value="1"/>
</dbReference>
<dbReference type="NCBIfam" id="NF006667">
    <property type="entry name" value="PRK09212.1"/>
    <property type="match status" value="1"/>
</dbReference>